<comment type="caution">
    <text evidence="3">The sequence shown here is derived from an EMBL/GenBank/DDBJ whole genome shotgun (WGS) entry which is preliminary data.</text>
</comment>
<keyword evidence="4" id="KW-1185">Reference proteome</keyword>
<evidence type="ECO:0000313" key="4">
    <source>
        <dbReference type="Proteomes" id="UP000054773"/>
    </source>
</evidence>
<dbReference type="InterPro" id="IPR051478">
    <property type="entry name" value="Beta-lactamase-like_AB/R"/>
</dbReference>
<dbReference type="SUPFAM" id="SSF56601">
    <property type="entry name" value="beta-lactamase/transpeptidase-like"/>
    <property type="match status" value="1"/>
</dbReference>
<dbReference type="PATRIC" id="fig|448.7.peg.674"/>
<comment type="similarity">
    <text evidence="1">Belongs to the beta-lactamase family.</text>
</comment>
<dbReference type="OrthoDB" id="5377431at2"/>
<dbReference type="EMBL" id="LNYA01000009">
    <property type="protein sequence ID" value="KTC99107.1"/>
    <property type="molecule type" value="Genomic_DNA"/>
</dbReference>
<dbReference type="InterPro" id="IPR001466">
    <property type="entry name" value="Beta-lactam-related"/>
</dbReference>
<dbReference type="STRING" id="448.Lery_0646"/>
<dbReference type="AlphaFoldDB" id="A0A0W0TTN1"/>
<dbReference type="InterPro" id="IPR012338">
    <property type="entry name" value="Beta-lactam/transpept-like"/>
</dbReference>
<dbReference type="Gene3D" id="3.40.710.10">
    <property type="entry name" value="DD-peptidase/beta-lactamase superfamily"/>
    <property type="match status" value="1"/>
</dbReference>
<dbReference type="PANTHER" id="PTHR22935">
    <property type="entry name" value="PENICILLIN-BINDING PROTEIN"/>
    <property type="match status" value="1"/>
</dbReference>
<organism evidence="3 4">
    <name type="scientific">Legionella erythra</name>
    <dbReference type="NCBI Taxonomy" id="448"/>
    <lineage>
        <taxon>Bacteria</taxon>
        <taxon>Pseudomonadati</taxon>
        <taxon>Pseudomonadota</taxon>
        <taxon>Gammaproteobacteria</taxon>
        <taxon>Legionellales</taxon>
        <taxon>Legionellaceae</taxon>
        <taxon>Legionella</taxon>
    </lineage>
</organism>
<evidence type="ECO:0000259" key="2">
    <source>
        <dbReference type="Pfam" id="PF00144"/>
    </source>
</evidence>
<gene>
    <name evidence="3" type="ORF">Lery_0646</name>
</gene>
<sequence>MRHSVSTLSHLPAKGFALLKGLGVALAITLPLDVTATPGCVYIEKQNIKTLPLDVILNYVTQDIFEKNGRPGLMIGIISNEERAVISCGEVTKGTDKRPDMNSIWSIGSVSKVITTQILSTLINKGTVRLNTTVDELTGKFNHTGNPVTLLDLATHTSGFPRILPGFEDRDDYQVLNNPYTMNDFLNWYHGFTSPWEPGTHFDYSNVAFGALGQLLAKKMNKSYEDLLSELVTSPLGMKDTTTHLNSEQMTRKVDSYWLNGDLIKHDWDMGFEDPSGGIYSSMNDLLLFTAYQLQRTGNALRTNQIAHASYIYKEELENLVNLAKDPNKEAEVKFDAIALGWMVNFPTDTLPLQLDKDGCVNGVFTVVQLTPTENIGLISLTNSLQGMPFTTMNTSLQHITRYIIRYKQ</sequence>
<dbReference type="Pfam" id="PF00144">
    <property type="entry name" value="Beta-lactamase"/>
    <property type="match status" value="1"/>
</dbReference>
<reference evidence="3 4" key="1">
    <citation type="submission" date="2015-11" db="EMBL/GenBank/DDBJ databases">
        <title>Genomic analysis of 38 Legionella species identifies large and diverse effector repertoires.</title>
        <authorList>
            <person name="Burstein D."/>
            <person name="Amaro F."/>
            <person name="Zusman T."/>
            <person name="Lifshitz Z."/>
            <person name="Cohen O."/>
            <person name="Gilbert J.A."/>
            <person name="Pupko T."/>
            <person name="Shuman H.A."/>
            <person name="Segal G."/>
        </authorList>
    </citation>
    <scope>NUCLEOTIDE SEQUENCE [LARGE SCALE GENOMIC DNA]</scope>
    <source>
        <strain evidence="3 4">SE-32A-C8</strain>
    </source>
</reference>
<dbReference type="PANTHER" id="PTHR22935:SF95">
    <property type="entry name" value="BETA-LACTAMASE-LIKE 1-RELATED"/>
    <property type="match status" value="1"/>
</dbReference>
<dbReference type="RefSeq" id="WP_058525823.1">
    <property type="nucleotide sequence ID" value="NZ_LNYA01000009.1"/>
</dbReference>
<feature type="domain" description="Beta-lactamase-related" evidence="2">
    <location>
        <begin position="65"/>
        <end position="392"/>
    </location>
</feature>
<evidence type="ECO:0000313" key="3">
    <source>
        <dbReference type="EMBL" id="KTC99107.1"/>
    </source>
</evidence>
<protein>
    <submittedName>
        <fullName evidence="3">AMPC cephalosporinase</fullName>
    </submittedName>
</protein>
<proteinExistence type="inferred from homology"/>
<evidence type="ECO:0000256" key="1">
    <source>
        <dbReference type="ARBA" id="ARBA00038473"/>
    </source>
</evidence>
<name>A0A0W0TTN1_LEGER</name>
<accession>A0A0W0TTN1</accession>
<dbReference type="Proteomes" id="UP000054773">
    <property type="component" value="Unassembled WGS sequence"/>
</dbReference>